<keyword evidence="5 6" id="KW-0472">Membrane</keyword>
<dbReference type="Pfam" id="PF02104">
    <property type="entry name" value="SURF1"/>
    <property type="match status" value="1"/>
</dbReference>
<evidence type="ECO:0000256" key="6">
    <source>
        <dbReference type="RuleBase" id="RU363076"/>
    </source>
</evidence>
<evidence type="ECO:0000256" key="1">
    <source>
        <dbReference type="ARBA" id="ARBA00004370"/>
    </source>
</evidence>
<proteinExistence type="inferred from homology"/>
<dbReference type="PANTHER" id="PTHR23427:SF2">
    <property type="entry name" value="SURFEIT LOCUS PROTEIN 1"/>
    <property type="match status" value="1"/>
</dbReference>
<dbReference type="CDD" id="cd06662">
    <property type="entry name" value="SURF1"/>
    <property type="match status" value="1"/>
</dbReference>
<dbReference type="PANTHER" id="PTHR23427">
    <property type="entry name" value="SURFEIT LOCUS PROTEIN"/>
    <property type="match status" value="1"/>
</dbReference>
<dbReference type="InterPro" id="IPR002994">
    <property type="entry name" value="Surf1/Shy1"/>
</dbReference>
<protein>
    <recommendedName>
        <fullName evidence="6">SURF1-like protein</fullName>
    </recommendedName>
</protein>
<feature type="transmembrane region" description="Helical" evidence="6">
    <location>
        <begin position="244"/>
        <end position="265"/>
    </location>
</feature>
<keyword evidence="9" id="KW-1185">Reference proteome</keyword>
<comment type="subcellular location">
    <subcellularLocation>
        <location evidence="6">Cell membrane</location>
        <topology evidence="6">Multi-pass membrane protein</topology>
    </subcellularLocation>
    <subcellularLocation>
        <location evidence="1">Membrane</location>
    </subcellularLocation>
</comment>
<evidence type="ECO:0000313" key="9">
    <source>
        <dbReference type="Proteomes" id="UP001205566"/>
    </source>
</evidence>
<comment type="similarity">
    <text evidence="2 6">Belongs to the SURF1 family.</text>
</comment>
<dbReference type="InterPro" id="IPR045214">
    <property type="entry name" value="Surf1/Surf4"/>
</dbReference>
<dbReference type="RefSeq" id="WP_255874934.1">
    <property type="nucleotide sequence ID" value="NZ_JACASI010000030.1"/>
</dbReference>
<comment type="caution">
    <text evidence="8">The sequence shown here is derived from an EMBL/GenBank/DDBJ whole genome shotgun (WGS) entry which is preliminary data.</text>
</comment>
<keyword evidence="4 6" id="KW-1133">Transmembrane helix</keyword>
<sequence length="281" mass="31481">MTAPKSSQQHRDQAVDTGNAERCSSAMDGKPAPRDASVAFIRNWPVTLLSLCFLPLLLSLGNWQLNRAAEKQQIQNQLDARLSGQPIRLSGEAPEAGALQIYAPVRLLGFYTDEYFLLDNRTRNGRVGYEVLQVFETGSGDTPKARWLINRGWLPAGSHRSELPEVRYPLAAKVITGFLYPARIEGQGVTPPHSLIQSPQELSTRQLALSQPAWQIRLSADSDTAFTTDWHLITTSPQKHTGYAVQWFAMATALLLLWLLTATNLRQILREKWFKKTSKET</sequence>
<evidence type="ECO:0000256" key="5">
    <source>
        <dbReference type="ARBA" id="ARBA00023136"/>
    </source>
</evidence>
<keyword evidence="3 6" id="KW-0812">Transmembrane</keyword>
<evidence type="ECO:0000256" key="3">
    <source>
        <dbReference type="ARBA" id="ARBA00022692"/>
    </source>
</evidence>
<dbReference type="Proteomes" id="UP001205566">
    <property type="component" value="Unassembled WGS sequence"/>
</dbReference>
<organism evidence="8 9">
    <name type="scientific">Microbulbifer elongatus</name>
    <dbReference type="NCBI Taxonomy" id="86173"/>
    <lineage>
        <taxon>Bacteria</taxon>
        <taxon>Pseudomonadati</taxon>
        <taxon>Pseudomonadota</taxon>
        <taxon>Gammaproteobacteria</taxon>
        <taxon>Cellvibrionales</taxon>
        <taxon>Microbulbiferaceae</taxon>
        <taxon>Microbulbifer</taxon>
    </lineage>
</organism>
<name>A0ABT1P458_9GAMM</name>
<dbReference type="EMBL" id="JACASI010000030">
    <property type="protein sequence ID" value="MCQ3829909.1"/>
    <property type="molecule type" value="Genomic_DNA"/>
</dbReference>
<evidence type="ECO:0000256" key="2">
    <source>
        <dbReference type="ARBA" id="ARBA00007165"/>
    </source>
</evidence>
<evidence type="ECO:0000256" key="7">
    <source>
        <dbReference type="SAM" id="MobiDB-lite"/>
    </source>
</evidence>
<evidence type="ECO:0000256" key="4">
    <source>
        <dbReference type="ARBA" id="ARBA00022989"/>
    </source>
</evidence>
<evidence type="ECO:0000313" key="8">
    <source>
        <dbReference type="EMBL" id="MCQ3829909.1"/>
    </source>
</evidence>
<gene>
    <name evidence="8" type="ORF">HXX02_10675</name>
</gene>
<comment type="caution">
    <text evidence="6">Lacks conserved residue(s) required for the propagation of feature annotation.</text>
</comment>
<reference evidence="8" key="1">
    <citation type="thesis" date="2020" institute="Technische Universitat Dresden" country="Dresden, Germany">
        <title>The Agarolytic System of Microbulbifer elongatus PORT2, Isolated from Batu Karas, Pangandaran West Java Indonesia.</title>
        <authorList>
            <person name="Anggraeni S.R."/>
        </authorList>
    </citation>
    <scope>NUCLEOTIDE SEQUENCE</scope>
    <source>
        <strain evidence="8">PORT2</strain>
    </source>
</reference>
<feature type="region of interest" description="Disordered" evidence="7">
    <location>
        <begin position="1"/>
        <end position="31"/>
    </location>
</feature>
<keyword evidence="6" id="KW-1003">Cell membrane</keyword>
<dbReference type="PROSITE" id="PS50895">
    <property type="entry name" value="SURF1"/>
    <property type="match status" value="1"/>
</dbReference>
<accession>A0ABT1P458</accession>